<accession>A0ABQ6FP56</accession>
<dbReference type="PRINTS" id="PR00359">
    <property type="entry name" value="BP450"/>
</dbReference>
<dbReference type="PANTHER" id="PTHR46696">
    <property type="entry name" value="P450, PUTATIVE (EUROFUNG)-RELATED"/>
    <property type="match status" value="1"/>
</dbReference>
<evidence type="ECO:0000313" key="4">
    <source>
        <dbReference type="Proteomes" id="UP001344906"/>
    </source>
</evidence>
<dbReference type="CDD" id="cd11032">
    <property type="entry name" value="P450_EryK-like"/>
    <property type="match status" value="1"/>
</dbReference>
<dbReference type="PANTHER" id="PTHR46696:SF1">
    <property type="entry name" value="CYTOCHROME P450 YJIB-RELATED"/>
    <property type="match status" value="1"/>
</dbReference>
<keyword evidence="2" id="KW-0479">Metal-binding</keyword>
<proteinExistence type="inferred from homology"/>
<name>A0ABQ6FP56_9CHLR</name>
<comment type="caution">
    <text evidence="3">The sequence shown here is derived from an EMBL/GenBank/DDBJ whole genome shotgun (WGS) entry which is preliminary data.</text>
</comment>
<comment type="similarity">
    <text evidence="1 2">Belongs to the cytochrome P450 family.</text>
</comment>
<dbReference type="InterPro" id="IPR036396">
    <property type="entry name" value="Cyt_P450_sf"/>
</dbReference>
<sequence length="415" mass="47765">MIPTLSTVEDSQKMYQWFEQMRQTLPVWLDEESNCWHVFRYDDVNTVITDYQRFSSERRMQREAIVATARSNNERPPRTGRSIIAMDPPQHRQYRNLVTSAFTPRAIDKLRGRVAQITQELLDKATASGSMDFANDIAYPLPTIVIAEMLGVPVSDRPLFQSWADGLLRRQLSDAEVFRPTDERRNNPELQRFTRVFEEMSDYFERMLEERKREPRDDMMSALLQAEVDGQHLSMDDTISFCTLLLLAGHVTTTNLLGQAIRCFDEHPDALAQLYREPELIPSAVEEVLRYASPVWRLIRTTKEEVTLSGITIPKDAAVFAWLASANRDPQQFTEPERFDITRTPNKHVAFGHGIHFCIGAPLSRMEAAVALPIILKQLPNLHVNRRGARLFEGRFLFGFKHLPITFDVKTTKTA</sequence>
<gene>
    <name evidence="3" type="primary">yjiB_3</name>
    <name evidence="3" type="ORF">KDH_14500</name>
</gene>
<dbReference type="Proteomes" id="UP001344906">
    <property type="component" value="Unassembled WGS sequence"/>
</dbReference>
<keyword evidence="2" id="KW-0560">Oxidoreductase</keyword>
<evidence type="ECO:0000256" key="2">
    <source>
        <dbReference type="RuleBase" id="RU000461"/>
    </source>
</evidence>
<organism evidence="3 4">
    <name type="scientific">Dictyobacter halimunensis</name>
    <dbReference type="NCBI Taxonomy" id="3026934"/>
    <lineage>
        <taxon>Bacteria</taxon>
        <taxon>Bacillati</taxon>
        <taxon>Chloroflexota</taxon>
        <taxon>Ktedonobacteria</taxon>
        <taxon>Ktedonobacterales</taxon>
        <taxon>Dictyobacteraceae</taxon>
        <taxon>Dictyobacter</taxon>
    </lineage>
</organism>
<dbReference type="InterPro" id="IPR002397">
    <property type="entry name" value="Cyt_P450_B"/>
</dbReference>
<dbReference type="EMBL" id="BSRI01000001">
    <property type="protein sequence ID" value="GLV54603.1"/>
    <property type="molecule type" value="Genomic_DNA"/>
</dbReference>
<evidence type="ECO:0000256" key="1">
    <source>
        <dbReference type="ARBA" id="ARBA00010617"/>
    </source>
</evidence>
<dbReference type="Gene3D" id="1.10.630.10">
    <property type="entry name" value="Cytochrome P450"/>
    <property type="match status" value="1"/>
</dbReference>
<dbReference type="InterPro" id="IPR017972">
    <property type="entry name" value="Cyt_P450_CS"/>
</dbReference>
<keyword evidence="2" id="KW-0503">Monooxygenase</keyword>
<dbReference type="Pfam" id="PF00067">
    <property type="entry name" value="p450"/>
    <property type="match status" value="1"/>
</dbReference>
<keyword evidence="2" id="KW-0349">Heme</keyword>
<dbReference type="InterPro" id="IPR001128">
    <property type="entry name" value="Cyt_P450"/>
</dbReference>
<keyword evidence="4" id="KW-1185">Reference proteome</keyword>
<protein>
    <submittedName>
        <fullName evidence="3">Cytochrome P450 YjiB</fullName>
    </submittedName>
</protein>
<dbReference type="SUPFAM" id="SSF48264">
    <property type="entry name" value="Cytochrome P450"/>
    <property type="match status" value="1"/>
</dbReference>
<reference evidence="3 4" key="1">
    <citation type="submission" date="2023-02" db="EMBL/GenBank/DDBJ databases">
        <title>Dictyobacter halimunensis sp. nov., a new member of the class Ktedonobacteria from forest soil in a geothermal area.</title>
        <authorList>
            <person name="Rachmania M.K."/>
            <person name="Ningsih F."/>
            <person name="Sakai Y."/>
            <person name="Yabe S."/>
            <person name="Yokota A."/>
            <person name="Sjamsuridzal W."/>
        </authorList>
    </citation>
    <scope>NUCLEOTIDE SEQUENCE [LARGE SCALE GENOMIC DNA]</scope>
    <source>
        <strain evidence="3 4">S3.2.2.5</strain>
    </source>
</reference>
<keyword evidence="2" id="KW-0408">Iron</keyword>
<dbReference type="RefSeq" id="WP_338248263.1">
    <property type="nucleotide sequence ID" value="NZ_BSRI01000001.1"/>
</dbReference>
<evidence type="ECO:0000313" key="3">
    <source>
        <dbReference type="EMBL" id="GLV54603.1"/>
    </source>
</evidence>
<dbReference type="PROSITE" id="PS00086">
    <property type="entry name" value="CYTOCHROME_P450"/>
    <property type="match status" value="1"/>
</dbReference>